<comment type="catalytic activity">
    <reaction evidence="7">
        <text>DNA(n) + a 2'-deoxyribonucleoside 5'-triphosphate = DNA(n+1) + diphosphate</text>
        <dbReference type="Rhea" id="RHEA:22508"/>
        <dbReference type="Rhea" id="RHEA-COMP:17339"/>
        <dbReference type="Rhea" id="RHEA-COMP:17340"/>
        <dbReference type="ChEBI" id="CHEBI:33019"/>
        <dbReference type="ChEBI" id="CHEBI:61560"/>
        <dbReference type="ChEBI" id="CHEBI:173112"/>
        <dbReference type="EC" id="2.7.7.7"/>
    </reaction>
</comment>
<dbReference type="RefSeq" id="WP_053490725.1">
    <property type="nucleotide sequence ID" value="NZ_LIUT01000008.1"/>
</dbReference>
<evidence type="ECO:0000256" key="4">
    <source>
        <dbReference type="ARBA" id="ARBA00022695"/>
    </source>
</evidence>
<dbReference type="Gene3D" id="3.40.50.300">
    <property type="entry name" value="P-loop containing nucleotide triphosphate hydrolases"/>
    <property type="match status" value="1"/>
</dbReference>
<dbReference type="GO" id="GO:0006261">
    <property type="term" value="P:DNA-templated DNA replication"/>
    <property type="evidence" value="ECO:0007669"/>
    <property type="project" value="TreeGrafter"/>
</dbReference>
<accession>A0A0M1N1H5</accession>
<dbReference type="OrthoDB" id="9810148at2"/>
<dbReference type="EC" id="2.7.7.7" evidence="1"/>
<protein>
    <recommendedName>
        <fullName evidence="2">DNA polymerase III subunit delta'</fullName>
        <ecNumber evidence="1">2.7.7.7</ecNumber>
    </recommendedName>
</protein>
<comment type="caution">
    <text evidence="9">The sequence shown here is derived from an EMBL/GenBank/DDBJ whole genome shotgun (WGS) entry which is preliminary data.</text>
</comment>
<gene>
    <name evidence="9" type="ORF">AM231_24640</name>
</gene>
<sequence length="328" mass="36616">MSFNDIVGQETAKQLLQNALRRNAVSHAYLFSGPHGAGQMQTALTFAKALFCTELEDDACGQCLECRKVDHGNHPDLTLIEPDGASIKIDQIRDLQRVFSYRSENRNPKVYIMDQAEKMTTQAANSLLKFLEEPQAPAVAILIAENGQALLPTILSRSQQVPFRALNPQMMEKVLIDEGYAAALVRCAVHLASGLDECRKILNENWFAEIRNVVLQLGKESLNRSGSAIITASQKVFKTELSEHLDILFSMFHLWFKDMIHVQYGRKESLVFIDQAEYISGHASARSTAQWVAYMDLAAECQKKLRYNVNGQLSLEQLLMGLGGNTPA</sequence>
<dbReference type="PANTHER" id="PTHR11669">
    <property type="entry name" value="REPLICATION FACTOR C / DNA POLYMERASE III GAMMA-TAU SUBUNIT"/>
    <property type="match status" value="1"/>
</dbReference>
<keyword evidence="6" id="KW-0239">DNA-directed DNA polymerase</keyword>
<keyword evidence="4" id="KW-0548">Nucleotidyltransferase</keyword>
<name>A0A0M1N1H5_9BACL</name>
<evidence type="ECO:0000256" key="3">
    <source>
        <dbReference type="ARBA" id="ARBA00022679"/>
    </source>
</evidence>
<evidence type="ECO:0000256" key="6">
    <source>
        <dbReference type="ARBA" id="ARBA00022932"/>
    </source>
</evidence>
<keyword evidence="10" id="KW-1185">Reference proteome</keyword>
<dbReference type="Proteomes" id="UP000036932">
    <property type="component" value="Unassembled WGS sequence"/>
</dbReference>
<dbReference type="FunFam" id="3.40.50.300:FF:001255">
    <property type="entry name" value="DNA polymerase III subunit delta"/>
    <property type="match status" value="1"/>
</dbReference>
<evidence type="ECO:0000313" key="10">
    <source>
        <dbReference type="Proteomes" id="UP000036932"/>
    </source>
</evidence>
<dbReference type="SUPFAM" id="SSF52540">
    <property type="entry name" value="P-loop containing nucleoside triphosphate hydrolases"/>
    <property type="match status" value="1"/>
</dbReference>
<dbReference type="GO" id="GO:0003887">
    <property type="term" value="F:DNA-directed DNA polymerase activity"/>
    <property type="evidence" value="ECO:0007669"/>
    <property type="project" value="UniProtKB-KW"/>
</dbReference>
<feature type="domain" description="DNA polymerase III delta subunit C-terminal" evidence="8">
    <location>
        <begin position="247"/>
        <end position="321"/>
    </location>
</feature>
<organism evidence="9 10">
    <name type="scientific">Paenibacillus solani</name>
    <dbReference type="NCBI Taxonomy" id="1705565"/>
    <lineage>
        <taxon>Bacteria</taxon>
        <taxon>Bacillati</taxon>
        <taxon>Bacillota</taxon>
        <taxon>Bacilli</taxon>
        <taxon>Bacillales</taxon>
        <taxon>Paenibacillaceae</taxon>
        <taxon>Paenibacillus</taxon>
    </lineage>
</organism>
<dbReference type="PANTHER" id="PTHR11669:SF8">
    <property type="entry name" value="DNA POLYMERASE III SUBUNIT DELTA"/>
    <property type="match status" value="1"/>
</dbReference>
<evidence type="ECO:0000256" key="7">
    <source>
        <dbReference type="ARBA" id="ARBA00049244"/>
    </source>
</evidence>
<proteinExistence type="predicted"/>
<dbReference type="EMBL" id="LIUT01000008">
    <property type="protein sequence ID" value="KOR75860.1"/>
    <property type="molecule type" value="Genomic_DNA"/>
</dbReference>
<evidence type="ECO:0000259" key="8">
    <source>
        <dbReference type="Pfam" id="PF09115"/>
    </source>
</evidence>
<dbReference type="InterPro" id="IPR004622">
    <property type="entry name" value="DNA_pol_HolB"/>
</dbReference>
<dbReference type="AlphaFoldDB" id="A0A0M1N1H5"/>
<dbReference type="GO" id="GO:0008408">
    <property type="term" value="F:3'-5' exonuclease activity"/>
    <property type="evidence" value="ECO:0007669"/>
    <property type="project" value="InterPro"/>
</dbReference>
<dbReference type="PATRIC" id="fig|1705565.3.peg.1093"/>
<dbReference type="Pfam" id="PF09115">
    <property type="entry name" value="DNApol3-delta_C"/>
    <property type="match status" value="1"/>
</dbReference>
<dbReference type="GO" id="GO:0009360">
    <property type="term" value="C:DNA polymerase III complex"/>
    <property type="evidence" value="ECO:0007669"/>
    <property type="project" value="InterPro"/>
</dbReference>
<keyword evidence="3" id="KW-0808">Transferase</keyword>
<evidence type="ECO:0000256" key="1">
    <source>
        <dbReference type="ARBA" id="ARBA00012417"/>
    </source>
</evidence>
<reference evidence="10" key="1">
    <citation type="submission" date="2015-08" db="EMBL/GenBank/DDBJ databases">
        <title>Genome sequencing project for genomic taxonomy and phylogenomics of Bacillus-like bacteria.</title>
        <authorList>
            <person name="Liu B."/>
            <person name="Wang J."/>
            <person name="Zhu Y."/>
            <person name="Liu G."/>
            <person name="Chen Q."/>
            <person name="Chen Z."/>
            <person name="Lan J."/>
            <person name="Che J."/>
            <person name="Ge C."/>
            <person name="Shi H."/>
            <person name="Pan Z."/>
            <person name="Liu X."/>
        </authorList>
    </citation>
    <scope>NUCLEOTIDE SEQUENCE [LARGE SCALE GENOMIC DNA]</scope>
    <source>
        <strain evidence="10">FJAT-22460</strain>
    </source>
</reference>
<dbReference type="GO" id="GO:0003677">
    <property type="term" value="F:DNA binding"/>
    <property type="evidence" value="ECO:0007669"/>
    <property type="project" value="InterPro"/>
</dbReference>
<dbReference type="Pfam" id="PF13177">
    <property type="entry name" value="DNA_pol3_delta2"/>
    <property type="match status" value="1"/>
</dbReference>
<evidence type="ECO:0000256" key="5">
    <source>
        <dbReference type="ARBA" id="ARBA00022705"/>
    </source>
</evidence>
<dbReference type="InterPro" id="IPR027417">
    <property type="entry name" value="P-loop_NTPase"/>
</dbReference>
<dbReference type="NCBIfam" id="TIGR00678">
    <property type="entry name" value="holB"/>
    <property type="match status" value="1"/>
</dbReference>
<evidence type="ECO:0000313" key="9">
    <source>
        <dbReference type="EMBL" id="KOR75860.1"/>
    </source>
</evidence>
<evidence type="ECO:0000256" key="2">
    <source>
        <dbReference type="ARBA" id="ARBA00014363"/>
    </source>
</evidence>
<dbReference type="InterPro" id="IPR015199">
    <property type="entry name" value="DNA_pol_III_delta_C"/>
</dbReference>
<dbReference type="InterPro" id="IPR050238">
    <property type="entry name" value="DNA_Rep/Repair_Clamp_Loader"/>
</dbReference>
<keyword evidence="5" id="KW-0235">DNA replication</keyword>